<keyword evidence="2" id="KW-0472">Membrane</keyword>
<dbReference type="EMBL" id="NBYO01000003">
    <property type="protein sequence ID" value="OXS99462.1"/>
    <property type="molecule type" value="Genomic_DNA"/>
</dbReference>
<feature type="region of interest" description="Disordered" evidence="1">
    <location>
        <begin position="261"/>
        <end position="281"/>
    </location>
</feature>
<dbReference type="Gene3D" id="1.10.101.10">
    <property type="entry name" value="PGBD-like superfamily/PGBD"/>
    <property type="match status" value="2"/>
</dbReference>
<keyword evidence="2" id="KW-0812">Transmembrane</keyword>
<dbReference type="InterPro" id="IPR036365">
    <property type="entry name" value="PGBD-like_sf"/>
</dbReference>
<organism evidence="4 5">
    <name type="scientific">Notoacmeibacter marinus</name>
    <dbReference type="NCBI Taxonomy" id="1876515"/>
    <lineage>
        <taxon>Bacteria</taxon>
        <taxon>Pseudomonadati</taxon>
        <taxon>Pseudomonadota</taxon>
        <taxon>Alphaproteobacteria</taxon>
        <taxon>Hyphomicrobiales</taxon>
        <taxon>Notoacmeibacteraceae</taxon>
        <taxon>Notoacmeibacter</taxon>
    </lineage>
</organism>
<dbReference type="Pfam" id="PF01471">
    <property type="entry name" value="PG_binding_1"/>
    <property type="match status" value="2"/>
</dbReference>
<keyword evidence="5" id="KW-1185">Reference proteome</keyword>
<feature type="domain" description="Peptidoglycan binding-like" evidence="3">
    <location>
        <begin position="126"/>
        <end position="178"/>
    </location>
</feature>
<evidence type="ECO:0000259" key="3">
    <source>
        <dbReference type="Pfam" id="PF01471"/>
    </source>
</evidence>
<comment type="caution">
    <text evidence="4">The sequence shown here is derived from an EMBL/GenBank/DDBJ whole genome shotgun (WGS) entry which is preliminary data.</text>
</comment>
<sequence>MKPFLCRTDLEQLRVQLMQAMIFHSAEQHDNRRSRRPMRVVKRAGRYGLAFFMANPILMTAGLAVVALGVVVTGNSLEQPVRHPSPFFQTLDRPSAVLSRDSAVVSKARKTGGQHAATGDRLMGDPELARIQSVLTDLNLYDGEIDGLKGPRTSTAISRYQEILGLPQTGRIDATMRRSLIDPASKDVVASAPPLPKPAPGFYGGERADDALATGSIGDETVLTVQQALVNFGFHELTVDGMMGAQTADALETFQKIEGLAETGEPDEATRTRLRQRGFLR</sequence>
<evidence type="ECO:0000256" key="1">
    <source>
        <dbReference type="SAM" id="MobiDB-lite"/>
    </source>
</evidence>
<proteinExistence type="predicted"/>
<feature type="transmembrane region" description="Helical" evidence="2">
    <location>
        <begin position="47"/>
        <end position="72"/>
    </location>
</feature>
<evidence type="ECO:0000313" key="4">
    <source>
        <dbReference type="EMBL" id="OXS99462.1"/>
    </source>
</evidence>
<dbReference type="InterPro" id="IPR036366">
    <property type="entry name" value="PGBDSf"/>
</dbReference>
<protein>
    <recommendedName>
        <fullName evidence="3">Peptidoglycan binding-like domain-containing protein</fullName>
    </recommendedName>
</protein>
<accession>A0A231UU52</accession>
<feature type="compositionally biased region" description="Basic residues" evidence="1">
    <location>
        <begin position="272"/>
        <end position="281"/>
    </location>
</feature>
<dbReference type="SUPFAM" id="SSF47090">
    <property type="entry name" value="PGBD-like"/>
    <property type="match status" value="2"/>
</dbReference>
<gene>
    <name evidence="4" type="ORF">B7H23_15020</name>
</gene>
<dbReference type="Proteomes" id="UP000215405">
    <property type="component" value="Unassembled WGS sequence"/>
</dbReference>
<evidence type="ECO:0000256" key="2">
    <source>
        <dbReference type="SAM" id="Phobius"/>
    </source>
</evidence>
<reference evidence="5" key="1">
    <citation type="journal article" date="2017" name="Int. J. Syst. Evol. Microbiol.">
        <title>Notoacmeibacter marinus gen. nov., sp. nov., isolated from the gut of a limpet and proposal of Notoacmeibacteraceae fam. nov. in the order Rhizobiales of the class Alphaproteobacteria.</title>
        <authorList>
            <person name="Huang Z."/>
            <person name="Guo F."/>
            <person name="Lai Q."/>
        </authorList>
    </citation>
    <scope>NUCLEOTIDE SEQUENCE [LARGE SCALE GENOMIC DNA]</scope>
    <source>
        <strain evidence="5">XMTR2A4</strain>
    </source>
</reference>
<dbReference type="AlphaFoldDB" id="A0A231UU52"/>
<keyword evidence="2" id="KW-1133">Transmembrane helix</keyword>
<feature type="domain" description="Peptidoglycan binding-like" evidence="3">
    <location>
        <begin position="220"/>
        <end position="274"/>
    </location>
</feature>
<name>A0A231UU52_9HYPH</name>
<dbReference type="InterPro" id="IPR002477">
    <property type="entry name" value="Peptidoglycan-bd-like"/>
</dbReference>
<evidence type="ECO:0000313" key="5">
    <source>
        <dbReference type="Proteomes" id="UP000215405"/>
    </source>
</evidence>